<keyword evidence="2" id="KW-1133">Transmembrane helix</keyword>
<feature type="transmembrane region" description="Helical" evidence="2">
    <location>
        <begin position="468"/>
        <end position="491"/>
    </location>
</feature>
<dbReference type="AlphaFoldDB" id="A0A4Q4TER7"/>
<feature type="transmembrane region" description="Helical" evidence="2">
    <location>
        <begin position="384"/>
        <end position="403"/>
    </location>
</feature>
<keyword evidence="2" id="KW-0472">Membrane</keyword>
<feature type="transmembrane region" description="Helical" evidence="2">
    <location>
        <begin position="243"/>
        <end position="265"/>
    </location>
</feature>
<dbReference type="Proteomes" id="UP000293360">
    <property type="component" value="Unassembled WGS sequence"/>
</dbReference>
<evidence type="ECO:0008006" key="5">
    <source>
        <dbReference type="Google" id="ProtNLM"/>
    </source>
</evidence>
<dbReference type="GO" id="GO:0000184">
    <property type="term" value="P:nuclear-transcribed mRNA catabolic process, nonsense-mediated decay"/>
    <property type="evidence" value="ECO:0007669"/>
    <property type="project" value="TreeGrafter"/>
</dbReference>
<dbReference type="PANTHER" id="PTHR15696:SF0">
    <property type="entry name" value="TELOMERASE-BINDING PROTEIN EST1A"/>
    <property type="match status" value="1"/>
</dbReference>
<dbReference type="InterPro" id="IPR045153">
    <property type="entry name" value="Est1/Ebs1-like"/>
</dbReference>
<dbReference type="FunFam" id="1.25.40.10:FF:000202">
    <property type="entry name" value="Unplaced genomic scaffold supercont1.7, whole genome shotgun sequence"/>
    <property type="match status" value="1"/>
</dbReference>
<sequence length="553" mass="61713">MPQETPLAISDANSLRRKARVRCGIDNCNEELPDVEARIQNHTYCRRPDALEQKEGSWLVLEACKGGQEASSRVAVSVKRQERPSYDPISAAHAAQMQTSTRPKSSVARAKVPVSQAEADPADRDSKPTRRSIEQPEIRPISQEQLTAEVKGIYARLVMVESKCIEVDSAQSSQGDTKLNNEQWQALIALHRTLLHEHHDFVLASQHPSASPTLRHLTSKYSMPARMWRHGIHTFLELLQSRLLAFLDHMLAFIYLAYSMMAMLYETVPAFEDTWIKCLGELGRYRMSIEDDDIRGREIWTSVSRLWYSKASDKAPTTGFLYRHLAILARPNALQQLFYYLLSWLGSALPICALLRSVSASPIPETPDSDKGNKTITDAPPLDITWAVLAVSTLGATAFYSAVHKDFGNFLLLGMAVTNLGYLFEALVFQETEAAPSRMLTCAALVSGSFTFWWLLHDLRRSGWEERLQRLVLFCTVAVGLSLDLAVRSSIASSQASPNFTGLVVKLIVPGVTSAAIFSKFLRTVAEVLFGMPSTCEHQRRPKRSNAPGNDLH</sequence>
<comment type="caution">
    <text evidence="3">The sequence shown here is derived from an EMBL/GenBank/DDBJ whole genome shotgun (WGS) entry which is preliminary data.</text>
</comment>
<dbReference type="EMBL" id="QJNU01000237">
    <property type="protein sequence ID" value="RYP03897.1"/>
    <property type="molecule type" value="Genomic_DNA"/>
</dbReference>
<dbReference type="PANTHER" id="PTHR15696">
    <property type="entry name" value="SMG-7 SUPPRESSOR WITH MORPHOLOGICAL EFFECT ON GENITALIA PROTEIN 7"/>
    <property type="match status" value="1"/>
</dbReference>
<name>A0A4Q4TER7_9PEZI</name>
<feature type="transmembrane region" description="Helical" evidence="2">
    <location>
        <begin position="410"/>
        <end position="429"/>
    </location>
</feature>
<keyword evidence="2" id="KW-0812">Transmembrane</keyword>
<reference evidence="3 4" key="1">
    <citation type="submission" date="2018-06" db="EMBL/GenBank/DDBJ databases">
        <title>Complete Genomes of Monosporascus.</title>
        <authorList>
            <person name="Robinson A.J."/>
            <person name="Natvig D.O."/>
        </authorList>
    </citation>
    <scope>NUCLEOTIDE SEQUENCE [LARGE SCALE GENOMIC DNA]</scope>
    <source>
        <strain evidence="3 4">CBS 110550</strain>
    </source>
</reference>
<evidence type="ECO:0000256" key="1">
    <source>
        <dbReference type="SAM" id="MobiDB-lite"/>
    </source>
</evidence>
<dbReference type="GO" id="GO:0042162">
    <property type="term" value="F:telomeric DNA binding"/>
    <property type="evidence" value="ECO:0007669"/>
    <property type="project" value="TreeGrafter"/>
</dbReference>
<proteinExistence type="predicted"/>
<dbReference type="OrthoDB" id="2017974at2759"/>
<dbReference type="GO" id="GO:0005697">
    <property type="term" value="C:telomerase holoenzyme complex"/>
    <property type="evidence" value="ECO:0007669"/>
    <property type="project" value="TreeGrafter"/>
</dbReference>
<organism evidence="3 4">
    <name type="scientific">Monosporascus ibericus</name>
    <dbReference type="NCBI Taxonomy" id="155417"/>
    <lineage>
        <taxon>Eukaryota</taxon>
        <taxon>Fungi</taxon>
        <taxon>Dikarya</taxon>
        <taxon>Ascomycota</taxon>
        <taxon>Pezizomycotina</taxon>
        <taxon>Sordariomycetes</taxon>
        <taxon>Xylariomycetidae</taxon>
        <taxon>Xylariales</taxon>
        <taxon>Xylariales incertae sedis</taxon>
        <taxon>Monosporascus</taxon>
    </lineage>
</organism>
<evidence type="ECO:0000256" key="2">
    <source>
        <dbReference type="SAM" id="Phobius"/>
    </source>
</evidence>
<dbReference type="Gene3D" id="1.25.40.10">
    <property type="entry name" value="Tetratricopeptide repeat domain"/>
    <property type="match status" value="1"/>
</dbReference>
<evidence type="ECO:0000313" key="3">
    <source>
        <dbReference type="EMBL" id="RYP03897.1"/>
    </source>
</evidence>
<keyword evidence="4" id="KW-1185">Reference proteome</keyword>
<evidence type="ECO:0000313" key="4">
    <source>
        <dbReference type="Proteomes" id="UP000293360"/>
    </source>
</evidence>
<accession>A0A4Q4TER7</accession>
<feature type="transmembrane region" description="Helical" evidence="2">
    <location>
        <begin position="435"/>
        <end position="456"/>
    </location>
</feature>
<dbReference type="SUPFAM" id="SSF48452">
    <property type="entry name" value="TPR-like"/>
    <property type="match status" value="1"/>
</dbReference>
<dbReference type="InterPro" id="IPR011990">
    <property type="entry name" value="TPR-like_helical_dom_sf"/>
</dbReference>
<protein>
    <recommendedName>
        <fullName evidence="5">DNA/RNA-binding domain-containing protein</fullName>
    </recommendedName>
</protein>
<gene>
    <name evidence="3" type="ORF">DL764_004813</name>
</gene>
<feature type="compositionally biased region" description="Basic and acidic residues" evidence="1">
    <location>
        <begin position="121"/>
        <end position="137"/>
    </location>
</feature>
<feature type="region of interest" description="Disordered" evidence="1">
    <location>
        <begin position="75"/>
        <end position="140"/>
    </location>
</feature>
<feature type="transmembrane region" description="Helical" evidence="2">
    <location>
        <begin position="337"/>
        <end position="358"/>
    </location>
</feature>
<dbReference type="STRING" id="155417.A0A4Q4TER7"/>
<feature type="transmembrane region" description="Helical" evidence="2">
    <location>
        <begin position="503"/>
        <end position="522"/>
    </location>
</feature>
<dbReference type="GO" id="GO:0070034">
    <property type="term" value="F:telomerase RNA binding"/>
    <property type="evidence" value="ECO:0007669"/>
    <property type="project" value="TreeGrafter"/>
</dbReference>